<name>A0A9P6UY47_9FUNG</name>
<evidence type="ECO:0000256" key="6">
    <source>
        <dbReference type="SAM" id="Phobius"/>
    </source>
</evidence>
<dbReference type="AlphaFoldDB" id="A0A9P6UY47"/>
<reference evidence="7" key="1">
    <citation type="journal article" date="2020" name="Fungal Divers.">
        <title>Resolving the Mortierellaceae phylogeny through synthesis of multi-gene phylogenetics and phylogenomics.</title>
        <authorList>
            <person name="Vandepol N."/>
            <person name="Liber J."/>
            <person name="Desiro A."/>
            <person name="Na H."/>
            <person name="Kennedy M."/>
            <person name="Barry K."/>
            <person name="Grigoriev I.V."/>
            <person name="Miller A.N."/>
            <person name="O'Donnell K."/>
            <person name="Stajich J.E."/>
            <person name="Bonito G."/>
        </authorList>
    </citation>
    <scope>NUCLEOTIDE SEQUENCE</scope>
    <source>
        <strain evidence="7">REB-010B</strain>
    </source>
</reference>
<evidence type="ECO:0000256" key="3">
    <source>
        <dbReference type="ARBA" id="ARBA00022989"/>
    </source>
</evidence>
<dbReference type="Proteomes" id="UP000738325">
    <property type="component" value="Unassembled WGS sequence"/>
</dbReference>
<sequence length="344" mass="38547">MASLLGSADASTSPASDAYFETFQELRGRFGYEFMYVSIIILILATYWVGKKHNEVLAKTTMAVMLPLFRANFARVGDNGAELAIDAPHEYIIYLTGRRHVATVHGLIKMKPRQDLIRTLLTFFSSPVQDTCTLNVTMNPNEYSDGVFAIVPKATGTSVRNKYYDLSTFSKASNQKTLDSALITLTESNELTEAILPLVGDKLNKAAQWLDYFVVSDQPSFKPEKVPTEPFPKRISLSFRLPNARHSREIVPLVEALIACLDGLAENCHVTALTKAKISKAREDAGKEIGKKAQAERAREQEEKRLREKREQEKNLSPDAQRKLAAKEEKRAIKKRQKAVVKKA</sequence>
<gene>
    <name evidence="7" type="ORF">BGZ99_008546</name>
</gene>
<evidence type="ECO:0000256" key="2">
    <source>
        <dbReference type="ARBA" id="ARBA00022692"/>
    </source>
</evidence>
<dbReference type="GO" id="GO:0016020">
    <property type="term" value="C:membrane"/>
    <property type="evidence" value="ECO:0007669"/>
    <property type="project" value="UniProtKB-SubCell"/>
</dbReference>
<feature type="transmembrane region" description="Helical" evidence="6">
    <location>
        <begin position="30"/>
        <end position="49"/>
    </location>
</feature>
<dbReference type="GO" id="GO:0005783">
    <property type="term" value="C:endoplasmic reticulum"/>
    <property type="evidence" value="ECO:0007669"/>
    <property type="project" value="InterPro"/>
</dbReference>
<keyword evidence="4 6" id="KW-0472">Membrane</keyword>
<dbReference type="PANTHER" id="PTHR12883:SF0">
    <property type="entry name" value="PAT COMPLEX SUBUNIT CCDC47"/>
    <property type="match status" value="1"/>
</dbReference>
<keyword evidence="3 6" id="KW-1133">Transmembrane helix</keyword>
<dbReference type="GO" id="GO:0005509">
    <property type="term" value="F:calcium ion binding"/>
    <property type="evidence" value="ECO:0007669"/>
    <property type="project" value="InterPro"/>
</dbReference>
<protein>
    <recommendedName>
        <fullName evidence="9">DUF1682-domain-containing protein</fullName>
    </recommendedName>
</protein>
<keyword evidence="2 6" id="KW-0812">Transmembrane</keyword>
<feature type="region of interest" description="Disordered" evidence="5">
    <location>
        <begin position="281"/>
        <end position="344"/>
    </location>
</feature>
<feature type="compositionally biased region" description="Basic residues" evidence="5">
    <location>
        <begin position="332"/>
        <end position="344"/>
    </location>
</feature>
<dbReference type="Pfam" id="PF07946">
    <property type="entry name" value="CCDC47"/>
    <property type="match status" value="1"/>
</dbReference>
<evidence type="ECO:0000313" key="7">
    <source>
        <dbReference type="EMBL" id="KAG0326996.1"/>
    </source>
</evidence>
<dbReference type="PANTHER" id="PTHR12883">
    <property type="entry name" value="ADIPOCYTE-SPECIFIC PROTEIN 4-RELATED"/>
    <property type="match status" value="1"/>
</dbReference>
<evidence type="ECO:0000256" key="1">
    <source>
        <dbReference type="ARBA" id="ARBA00004167"/>
    </source>
</evidence>
<feature type="compositionally biased region" description="Basic and acidic residues" evidence="5">
    <location>
        <begin position="281"/>
        <end position="331"/>
    </location>
</feature>
<proteinExistence type="predicted"/>
<keyword evidence="8" id="KW-1185">Reference proteome</keyword>
<dbReference type="InterPro" id="IPR012879">
    <property type="entry name" value="CCDC47"/>
</dbReference>
<accession>A0A9P6UY47</accession>
<dbReference type="GO" id="GO:0032469">
    <property type="term" value="P:endoplasmic reticulum calcium ion homeostasis"/>
    <property type="evidence" value="ECO:0007669"/>
    <property type="project" value="InterPro"/>
</dbReference>
<evidence type="ECO:0000256" key="4">
    <source>
        <dbReference type="ARBA" id="ARBA00023136"/>
    </source>
</evidence>
<comment type="subcellular location">
    <subcellularLocation>
        <location evidence="1">Membrane</location>
        <topology evidence="1">Single-pass membrane protein</topology>
    </subcellularLocation>
</comment>
<comment type="caution">
    <text evidence="7">The sequence shown here is derived from an EMBL/GenBank/DDBJ whole genome shotgun (WGS) entry which is preliminary data.</text>
</comment>
<dbReference type="OrthoDB" id="10039147at2759"/>
<evidence type="ECO:0000313" key="8">
    <source>
        <dbReference type="Proteomes" id="UP000738325"/>
    </source>
</evidence>
<organism evidence="7 8">
    <name type="scientific">Dissophora globulifera</name>
    <dbReference type="NCBI Taxonomy" id="979702"/>
    <lineage>
        <taxon>Eukaryota</taxon>
        <taxon>Fungi</taxon>
        <taxon>Fungi incertae sedis</taxon>
        <taxon>Mucoromycota</taxon>
        <taxon>Mortierellomycotina</taxon>
        <taxon>Mortierellomycetes</taxon>
        <taxon>Mortierellales</taxon>
        <taxon>Mortierellaceae</taxon>
        <taxon>Dissophora</taxon>
    </lineage>
</organism>
<dbReference type="EMBL" id="JAAAIP010000067">
    <property type="protein sequence ID" value="KAG0326996.1"/>
    <property type="molecule type" value="Genomic_DNA"/>
</dbReference>
<evidence type="ECO:0000256" key="5">
    <source>
        <dbReference type="SAM" id="MobiDB-lite"/>
    </source>
</evidence>
<evidence type="ECO:0008006" key="9">
    <source>
        <dbReference type="Google" id="ProtNLM"/>
    </source>
</evidence>